<dbReference type="PROSITE" id="PS50158">
    <property type="entry name" value="ZF_CCHC"/>
    <property type="match status" value="1"/>
</dbReference>
<dbReference type="GO" id="GO:0005975">
    <property type="term" value="P:carbohydrate metabolic process"/>
    <property type="evidence" value="ECO:0007669"/>
    <property type="project" value="InterPro"/>
</dbReference>
<gene>
    <name evidence="8" type="ORF">Tci_039214</name>
</gene>
<dbReference type="InterPro" id="IPR054722">
    <property type="entry name" value="PolX-like_BBD"/>
</dbReference>
<dbReference type="InterPro" id="IPR013103">
    <property type="entry name" value="RVT_2"/>
</dbReference>
<dbReference type="InterPro" id="IPR050551">
    <property type="entry name" value="Fructan_Metab_Enzymes"/>
</dbReference>
<dbReference type="SUPFAM" id="SSF75005">
    <property type="entry name" value="Arabinanase/levansucrase/invertase"/>
    <property type="match status" value="1"/>
</dbReference>
<protein>
    <submittedName>
        <fullName evidence="8">Glycoside hydrolase, family 32</fullName>
    </submittedName>
</protein>
<dbReference type="GO" id="GO:0004553">
    <property type="term" value="F:hydrolase activity, hydrolyzing O-glycosyl compounds"/>
    <property type="evidence" value="ECO:0007669"/>
    <property type="project" value="InterPro"/>
</dbReference>
<dbReference type="Gene3D" id="2.115.10.20">
    <property type="entry name" value="Glycosyl hydrolase domain, family 43"/>
    <property type="match status" value="1"/>
</dbReference>
<name>A0A6L2LZM0_TANCI</name>
<keyword evidence="4" id="KW-0326">Glycosidase</keyword>
<dbReference type="SUPFAM" id="SSF49899">
    <property type="entry name" value="Concanavalin A-like lectins/glucanases"/>
    <property type="match status" value="1"/>
</dbReference>
<dbReference type="SUPFAM" id="SSF57756">
    <property type="entry name" value="Retrovirus zinc finger-like domains"/>
    <property type="match status" value="1"/>
</dbReference>
<keyword evidence="5" id="KW-0862">Zinc</keyword>
<keyword evidence="5" id="KW-0479">Metal-binding</keyword>
<comment type="similarity">
    <text evidence="1">Belongs to the glycosyl hydrolase 32 family.</text>
</comment>
<dbReference type="InterPro" id="IPR023296">
    <property type="entry name" value="Glyco_hydro_beta-prop_sf"/>
</dbReference>
<keyword evidence="2 8" id="KW-0378">Hydrolase</keyword>
<feature type="compositionally biased region" description="Low complexity" evidence="6">
    <location>
        <begin position="647"/>
        <end position="659"/>
    </location>
</feature>
<proteinExistence type="inferred from homology"/>
<evidence type="ECO:0000259" key="7">
    <source>
        <dbReference type="PROSITE" id="PS50158"/>
    </source>
</evidence>
<dbReference type="SMART" id="SM00640">
    <property type="entry name" value="Glyco_32"/>
    <property type="match status" value="1"/>
</dbReference>
<evidence type="ECO:0000313" key="8">
    <source>
        <dbReference type="EMBL" id="GEU67236.1"/>
    </source>
</evidence>
<dbReference type="InterPro" id="IPR018053">
    <property type="entry name" value="Glyco_hydro_32_AS"/>
</dbReference>
<dbReference type="InterPro" id="IPR036875">
    <property type="entry name" value="Znf_CCHC_sf"/>
</dbReference>
<dbReference type="PANTHER" id="PTHR31953">
    <property type="entry name" value="BETA-FRUCTOFURANOSIDASE, INSOLUBLE ISOENZYME CWINV1-RELATED"/>
    <property type="match status" value="1"/>
</dbReference>
<dbReference type="InterPro" id="IPR013320">
    <property type="entry name" value="ConA-like_dom_sf"/>
</dbReference>
<dbReference type="Gene3D" id="2.60.120.560">
    <property type="entry name" value="Exo-inulinase, domain 1"/>
    <property type="match status" value="1"/>
</dbReference>
<dbReference type="Pfam" id="PF08244">
    <property type="entry name" value="Glyco_hydro_32C"/>
    <property type="match status" value="1"/>
</dbReference>
<sequence>MWEVKQKEVWPIEEFVAATLTTVLYYFDHSVASQLPQQQEFNLKKPSSYLYDLLLLGFLNYVRKFLRALHPKWREKVTAIEESKTSLSLDELIGNLKVHEMIIKKDSEIVKAKVKRKSIALKAKKESSDEECSTSGNEDEEYAMATFQRSRDDKNDKSDRKCFRCGDPNHLIGECPKPPKDKNQRAFVGGSWSDSGKKDDEKVKDETCLVAHASRVNLEPDEWIKDSRCSKHMTGNRKLFSTYKAYNGDNVEHVDNLGFNLLSMGKICNTKCRVTFSELDSEITKDGKVIGYSQNSKAYIILNKHTKKVKESLNVTFDKTPPPSKTSPLVDDDLDGEEAIKVIKKKNLENDIMNETLEIDEIVNIKESRNHPLENVIENLNQRTLRNKLDENGIASRNKARLVAQGYNQQEGINYDETYAPVARLESIRILLAYACALDFKLFQMDVKSAFLNGFINEEVYEAQPLGFIDFEKANHVYKLKKALYGLKQASKAWCMCLSDRWSFDELVYGAPSEGPYQTNLLSLDDIISFIREDREGQVTRVRHQEEVEVQDYQNLTRETVSTLKPLKEISRLVYFMAKRMEWVTKQAKLILPYGVLLTRLFDFIIDENPKLQNESYVLYDRVMNPLAAQLERKPKKDRGTRRGPHSTSSSTFNEPSSSHLNDDDDDGNNEGTSRASTPSSIRYRGGVRSIGKSLRRLWRNIKNGTSGGVMAFHKIYPKYQTQTRNHVKVKQIHRTAYHFQPKKNWINDPNAPMYYKGYYHLFYQYNPKGAVWGNIVWAHSVSKDMVNWIHLEHAIVPSKPYDKYGCWSGSATILPGDKPVIMYTGILDPKPKPGYQVQAYAIPANYSDPYLREWIKPDNNPFLKPTSENVSAFRDPTTAWYNNGHWKLLVGSRHKHRGVAYLYRSRDFVTWIKAKHLFHSKNDTGMWECPDFFPVAREGIEGLDTSTLGNGVKYVLKNSLEVTRYEYYTLGSYDLIKDRYIPDNTSEDGWGGLRYDYGNFFASKSFYDPVQKRRIVWGWANESSTAKEDISKGWSGIQLIPRTVWLDPNGNRLLQWPISELEKLRGKKVELNNTKLKKGDFIEVEGVTASQVDVDVTFTFSSLEKAELYDEKWSEFPQNDLGKSICEVNGATVHGGLGPFGLMTLASKKLEEYTPVFFRVFKTDDNKHKVLLCSDATPSSLNPNEYKPSFGGFVDVDLTEKKLPLRSLIDHSVVESFAEGGKTVITSRVYPTLAVSRNAHLHVFNNGFETITVETLNAWSMKMARMKQG</sequence>
<evidence type="ECO:0000256" key="4">
    <source>
        <dbReference type="ARBA" id="ARBA00023295"/>
    </source>
</evidence>
<feature type="domain" description="CCHC-type" evidence="7">
    <location>
        <begin position="160"/>
        <end position="177"/>
    </location>
</feature>
<dbReference type="InterPro" id="IPR001878">
    <property type="entry name" value="Znf_CCHC"/>
</dbReference>
<accession>A0A6L2LZM0</accession>
<comment type="caution">
    <text evidence="8">The sequence shown here is derived from an EMBL/GenBank/DDBJ whole genome shotgun (WGS) entry which is preliminary data.</text>
</comment>
<dbReference type="FunFam" id="2.60.120.560:FF:000002">
    <property type="entry name" value="Beta-fructofuranosidase, insoluble isoenzyme CWINV1"/>
    <property type="match status" value="1"/>
</dbReference>
<evidence type="ECO:0000256" key="2">
    <source>
        <dbReference type="ARBA" id="ARBA00022801"/>
    </source>
</evidence>
<evidence type="ECO:0000256" key="6">
    <source>
        <dbReference type="SAM" id="MobiDB-lite"/>
    </source>
</evidence>
<feature type="compositionally biased region" description="Basic residues" evidence="6">
    <location>
        <begin position="634"/>
        <end position="645"/>
    </location>
</feature>
<keyword evidence="5" id="KW-0863">Zinc-finger</keyword>
<feature type="compositionally biased region" description="Polar residues" evidence="6">
    <location>
        <begin position="670"/>
        <end position="681"/>
    </location>
</feature>
<feature type="region of interest" description="Disordered" evidence="6">
    <location>
        <begin position="630"/>
        <end position="684"/>
    </location>
</feature>
<dbReference type="EMBL" id="BKCJ010005528">
    <property type="protein sequence ID" value="GEU67236.1"/>
    <property type="molecule type" value="Genomic_DNA"/>
</dbReference>
<dbReference type="Pfam" id="PF00251">
    <property type="entry name" value="Glyco_hydro_32N"/>
    <property type="match status" value="1"/>
</dbReference>
<dbReference type="InterPro" id="IPR013189">
    <property type="entry name" value="Glyco_hydro_32_C"/>
</dbReference>
<feature type="region of interest" description="Disordered" evidence="6">
    <location>
        <begin position="174"/>
        <end position="199"/>
    </location>
</feature>
<dbReference type="Gene3D" id="4.10.60.10">
    <property type="entry name" value="Zinc finger, CCHC-type"/>
    <property type="match status" value="1"/>
</dbReference>
<dbReference type="AlphaFoldDB" id="A0A6L2LZM0"/>
<reference evidence="8" key="1">
    <citation type="journal article" date="2019" name="Sci. Rep.">
        <title>Draft genome of Tanacetum cinerariifolium, the natural source of mosquito coil.</title>
        <authorList>
            <person name="Yamashiro T."/>
            <person name="Shiraishi A."/>
            <person name="Satake H."/>
            <person name="Nakayama K."/>
        </authorList>
    </citation>
    <scope>NUCLEOTIDE SEQUENCE</scope>
</reference>
<dbReference type="FunFam" id="2.115.10.20:FF:000001">
    <property type="entry name" value="Beta-fructofuranosidase, insoluble isoenzyme CWINV1"/>
    <property type="match status" value="1"/>
</dbReference>
<dbReference type="Pfam" id="PF07727">
    <property type="entry name" value="RVT_2"/>
    <property type="match status" value="1"/>
</dbReference>
<dbReference type="GO" id="GO:0003676">
    <property type="term" value="F:nucleic acid binding"/>
    <property type="evidence" value="ECO:0007669"/>
    <property type="project" value="InterPro"/>
</dbReference>
<dbReference type="Pfam" id="PF22936">
    <property type="entry name" value="Pol_BBD"/>
    <property type="match status" value="1"/>
</dbReference>
<dbReference type="PROSITE" id="PS00609">
    <property type="entry name" value="GLYCOSYL_HYDROL_F32"/>
    <property type="match status" value="1"/>
</dbReference>
<keyword evidence="3" id="KW-0865">Zymogen</keyword>
<evidence type="ECO:0000256" key="1">
    <source>
        <dbReference type="ARBA" id="ARBA00009902"/>
    </source>
</evidence>
<dbReference type="GO" id="GO:0008270">
    <property type="term" value="F:zinc ion binding"/>
    <property type="evidence" value="ECO:0007669"/>
    <property type="project" value="UniProtKB-KW"/>
</dbReference>
<dbReference type="CDD" id="cd18624">
    <property type="entry name" value="GH32_Fruct1-like"/>
    <property type="match status" value="1"/>
</dbReference>
<dbReference type="Pfam" id="PF25597">
    <property type="entry name" value="SH3_retrovirus"/>
    <property type="match status" value="1"/>
</dbReference>
<evidence type="ECO:0000256" key="3">
    <source>
        <dbReference type="ARBA" id="ARBA00023145"/>
    </source>
</evidence>
<dbReference type="InterPro" id="IPR013148">
    <property type="entry name" value="Glyco_hydro_32_N"/>
</dbReference>
<dbReference type="InterPro" id="IPR057670">
    <property type="entry name" value="SH3_retrovirus"/>
</dbReference>
<evidence type="ECO:0000256" key="5">
    <source>
        <dbReference type="PROSITE-ProRule" id="PRU00047"/>
    </source>
</evidence>
<dbReference type="InterPro" id="IPR001362">
    <property type="entry name" value="Glyco_hydro_32"/>
</dbReference>
<organism evidence="8">
    <name type="scientific">Tanacetum cinerariifolium</name>
    <name type="common">Dalmatian daisy</name>
    <name type="synonym">Chrysanthemum cinerariifolium</name>
    <dbReference type="NCBI Taxonomy" id="118510"/>
    <lineage>
        <taxon>Eukaryota</taxon>
        <taxon>Viridiplantae</taxon>
        <taxon>Streptophyta</taxon>
        <taxon>Embryophyta</taxon>
        <taxon>Tracheophyta</taxon>
        <taxon>Spermatophyta</taxon>
        <taxon>Magnoliopsida</taxon>
        <taxon>eudicotyledons</taxon>
        <taxon>Gunneridae</taxon>
        <taxon>Pentapetalae</taxon>
        <taxon>asterids</taxon>
        <taxon>campanulids</taxon>
        <taxon>Asterales</taxon>
        <taxon>Asteraceae</taxon>
        <taxon>Asteroideae</taxon>
        <taxon>Anthemideae</taxon>
        <taxon>Anthemidinae</taxon>
        <taxon>Tanacetum</taxon>
    </lineage>
</organism>